<evidence type="ECO:0000313" key="2">
    <source>
        <dbReference type="EMBL" id="SFS41752.1"/>
    </source>
</evidence>
<dbReference type="InterPro" id="IPR007730">
    <property type="entry name" value="SPOR-like_dom"/>
</dbReference>
<organism evidence="2 3">
    <name type="scientific">Zhouia amylolytica</name>
    <dbReference type="NCBI Taxonomy" id="376730"/>
    <lineage>
        <taxon>Bacteria</taxon>
        <taxon>Pseudomonadati</taxon>
        <taxon>Bacteroidota</taxon>
        <taxon>Flavobacteriia</taxon>
        <taxon>Flavobacteriales</taxon>
        <taxon>Flavobacteriaceae</taxon>
        <taxon>Zhouia</taxon>
    </lineage>
</organism>
<dbReference type="EMBL" id="FPAG01000001">
    <property type="protein sequence ID" value="SFS41752.1"/>
    <property type="molecule type" value="Genomic_DNA"/>
</dbReference>
<dbReference type="GO" id="GO:0042834">
    <property type="term" value="F:peptidoglycan binding"/>
    <property type="evidence" value="ECO:0007669"/>
    <property type="project" value="InterPro"/>
</dbReference>
<dbReference type="RefSeq" id="WP_074976538.1">
    <property type="nucleotide sequence ID" value="NZ_FPAG01000001.1"/>
</dbReference>
<accession>A0A1I6PNI5</accession>
<evidence type="ECO:0000313" key="3">
    <source>
        <dbReference type="Proteomes" id="UP000183209"/>
    </source>
</evidence>
<dbReference type="InterPro" id="IPR036680">
    <property type="entry name" value="SPOR-like_sf"/>
</dbReference>
<dbReference type="PROSITE" id="PS51724">
    <property type="entry name" value="SPOR"/>
    <property type="match status" value="1"/>
</dbReference>
<feature type="domain" description="SPOR" evidence="1">
    <location>
        <begin position="233"/>
        <end position="311"/>
    </location>
</feature>
<dbReference type="Gene3D" id="3.30.70.1070">
    <property type="entry name" value="Sporulation related repeat"/>
    <property type="match status" value="1"/>
</dbReference>
<name>A0A1I6PNI5_9FLAO</name>
<dbReference type="Pfam" id="PF05036">
    <property type="entry name" value="SPOR"/>
    <property type="match status" value="1"/>
</dbReference>
<dbReference type="Pfam" id="PF18175">
    <property type="entry name" value="HU-CCDC81_bac_2"/>
    <property type="match status" value="1"/>
</dbReference>
<sequence length="312" mass="35481">MRLEKYISDLLYRYQCVTVPGFGSFLTQNQSAAVDTHTNTFYPPTKLLSFNAQLKSNDGLLTKYVSEAEDISYEIAAHQIEEVVLRWKKSLNNKEKINLKNIGDLTLSEDSKFIFDPVDNINYLTSSFGLSSMVTPTITREVLKQEVEALEENTPILFTPEKRARRSYLKYAAIFLLAISSGAVGYQMLNKQQVKNYQVVEQEAQEEVQKNIQEATFFDTTPIEMPSITLDLAKEPLKYHIVAGAFRVETNADKRIKQLQAKGYKSADKIGVNKYGLHQVSYASFAEVNEALQFLREIKTKESSEAWLLVSE</sequence>
<dbReference type="InterPro" id="IPR041268">
    <property type="entry name" value="HU-CCDC81_bac_2"/>
</dbReference>
<dbReference type="AlphaFoldDB" id="A0A1I6PNI5"/>
<dbReference type="InterPro" id="IPR040495">
    <property type="entry name" value="HU-CCDC81_bac_1"/>
</dbReference>
<protein>
    <submittedName>
        <fullName evidence="2">Sporulation related domain-containing protein</fullName>
    </submittedName>
</protein>
<dbReference type="OrthoDB" id="653949at2"/>
<gene>
    <name evidence="2" type="ORF">SAMN04487906_0395</name>
</gene>
<reference evidence="2 3" key="1">
    <citation type="submission" date="2016-10" db="EMBL/GenBank/DDBJ databases">
        <authorList>
            <person name="de Groot N.N."/>
        </authorList>
    </citation>
    <scope>NUCLEOTIDE SEQUENCE [LARGE SCALE GENOMIC DNA]</scope>
    <source>
        <strain evidence="2 3">CGMCC 1.6114</strain>
    </source>
</reference>
<dbReference type="Proteomes" id="UP000183209">
    <property type="component" value="Unassembled WGS sequence"/>
</dbReference>
<dbReference type="SUPFAM" id="SSF110997">
    <property type="entry name" value="Sporulation related repeat"/>
    <property type="match status" value="1"/>
</dbReference>
<evidence type="ECO:0000259" key="1">
    <source>
        <dbReference type="PROSITE" id="PS51724"/>
    </source>
</evidence>
<dbReference type="Pfam" id="PF18174">
    <property type="entry name" value="HU-CCDC81_bac_1"/>
    <property type="match status" value="1"/>
</dbReference>
<proteinExistence type="predicted"/>